<feature type="repeat" description="ANK" evidence="3">
    <location>
        <begin position="6"/>
        <end position="38"/>
    </location>
</feature>
<proteinExistence type="predicted"/>
<dbReference type="Gene3D" id="1.25.40.20">
    <property type="entry name" value="Ankyrin repeat-containing domain"/>
    <property type="match status" value="1"/>
</dbReference>
<keyword evidence="5" id="KW-1185">Reference proteome</keyword>
<dbReference type="EMBL" id="JAPCWZ010000001">
    <property type="protein sequence ID" value="KAK8879740.1"/>
    <property type="molecule type" value="Genomic_DNA"/>
</dbReference>
<dbReference type="SUPFAM" id="SSF48403">
    <property type="entry name" value="Ankyrin repeat"/>
    <property type="match status" value="1"/>
</dbReference>
<name>A0ABR2JNE3_9PEZI</name>
<dbReference type="PROSITE" id="PS50088">
    <property type="entry name" value="ANK_REPEAT"/>
    <property type="match status" value="1"/>
</dbReference>
<dbReference type="PANTHER" id="PTHR24198">
    <property type="entry name" value="ANKYRIN REPEAT AND PROTEIN KINASE DOMAIN-CONTAINING PROTEIN"/>
    <property type="match status" value="1"/>
</dbReference>
<dbReference type="SMART" id="SM00248">
    <property type="entry name" value="ANK"/>
    <property type="match status" value="3"/>
</dbReference>
<evidence type="ECO:0008006" key="6">
    <source>
        <dbReference type="Google" id="ProtNLM"/>
    </source>
</evidence>
<dbReference type="InterPro" id="IPR002110">
    <property type="entry name" value="Ankyrin_rpt"/>
</dbReference>
<dbReference type="Proteomes" id="UP001390339">
    <property type="component" value="Unassembled WGS sequence"/>
</dbReference>
<comment type="caution">
    <text evidence="4">The sequence shown here is derived from an EMBL/GenBank/DDBJ whole genome shotgun (WGS) entry which is preliminary data.</text>
</comment>
<keyword evidence="2 3" id="KW-0040">ANK repeat</keyword>
<accession>A0ABR2JNE3</accession>
<dbReference type="InterPro" id="IPR036770">
    <property type="entry name" value="Ankyrin_rpt-contain_sf"/>
</dbReference>
<sequence>MPHIYSYFTPLQIAAASGDTDVLEFLLSKAAPSNTIITTTAAIEAEANLDTCPLSDYNYSGNPLERLLFNDSRPLDERVPLNDSRPLEEMLLNNDTNYRFELDPFSTRIRFARMASPLYAAILHGKAETASLLLRRGASTAISYAGDRAKITHDSQGIGDKTSLLHIVAYKAQPAVLLRVLVEEARIPVDGRDLYGHTPLFHVLLCDEGEETMAALVDLGADVDAACYSINVEEDFDAPGTTSRRVTAATAGDNAPGQKKKTKKKSLLADLINGDNHKTARPWRAAARLVKLEPKVSLADPVVEAAVEGLLQDRTPRQLSWASWAEDRPILVACLEKERAAAREVQKPGGS</sequence>
<evidence type="ECO:0000256" key="3">
    <source>
        <dbReference type="PROSITE-ProRule" id="PRU00023"/>
    </source>
</evidence>
<reference evidence="4 5" key="1">
    <citation type="journal article" date="2024" name="IMA Fungus">
        <title>Apiospora arundinis, a panoply of carbohydrate-active enzymes and secondary metabolites.</title>
        <authorList>
            <person name="Sorensen T."/>
            <person name="Petersen C."/>
            <person name="Muurmann A.T."/>
            <person name="Christiansen J.V."/>
            <person name="Brundto M.L."/>
            <person name="Overgaard C.K."/>
            <person name="Boysen A.T."/>
            <person name="Wollenberg R.D."/>
            <person name="Larsen T.O."/>
            <person name="Sorensen J.L."/>
            <person name="Nielsen K.L."/>
            <person name="Sondergaard T.E."/>
        </authorList>
    </citation>
    <scope>NUCLEOTIDE SEQUENCE [LARGE SCALE GENOMIC DNA]</scope>
    <source>
        <strain evidence="4 5">AAU 773</strain>
    </source>
</reference>
<dbReference type="Pfam" id="PF00023">
    <property type="entry name" value="Ank"/>
    <property type="match status" value="1"/>
</dbReference>
<evidence type="ECO:0000256" key="1">
    <source>
        <dbReference type="ARBA" id="ARBA00022737"/>
    </source>
</evidence>
<protein>
    <recommendedName>
        <fullName evidence="6">Ankyrin</fullName>
    </recommendedName>
</protein>
<dbReference type="PROSITE" id="PS50297">
    <property type="entry name" value="ANK_REP_REGION"/>
    <property type="match status" value="1"/>
</dbReference>
<gene>
    <name evidence="4" type="ORF">PGQ11_001034</name>
</gene>
<keyword evidence="1" id="KW-0677">Repeat</keyword>
<evidence type="ECO:0000313" key="5">
    <source>
        <dbReference type="Proteomes" id="UP001390339"/>
    </source>
</evidence>
<evidence type="ECO:0000313" key="4">
    <source>
        <dbReference type="EMBL" id="KAK8879740.1"/>
    </source>
</evidence>
<organism evidence="4 5">
    <name type="scientific">Apiospora arundinis</name>
    <dbReference type="NCBI Taxonomy" id="335852"/>
    <lineage>
        <taxon>Eukaryota</taxon>
        <taxon>Fungi</taxon>
        <taxon>Dikarya</taxon>
        <taxon>Ascomycota</taxon>
        <taxon>Pezizomycotina</taxon>
        <taxon>Sordariomycetes</taxon>
        <taxon>Xylariomycetidae</taxon>
        <taxon>Amphisphaeriales</taxon>
        <taxon>Apiosporaceae</taxon>
        <taxon>Apiospora</taxon>
    </lineage>
</organism>
<evidence type="ECO:0000256" key="2">
    <source>
        <dbReference type="ARBA" id="ARBA00023043"/>
    </source>
</evidence>
<dbReference type="PANTHER" id="PTHR24198:SF165">
    <property type="entry name" value="ANKYRIN REPEAT-CONTAINING PROTEIN-RELATED"/>
    <property type="match status" value="1"/>
</dbReference>